<keyword evidence="9 10" id="KW-0472">Membrane</keyword>
<keyword evidence="4 10" id="KW-1003">Cell membrane</keyword>
<evidence type="ECO:0000256" key="4">
    <source>
        <dbReference type="ARBA" id="ARBA00022475"/>
    </source>
</evidence>
<dbReference type="GO" id="GO:0006935">
    <property type="term" value="P:chemotaxis"/>
    <property type="evidence" value="ECO:0007669"/>
    <property type="project" value="UniProtKB-KW"/>
</dbReference>
<protein>
    <recommendedName>
        <fullName evidence="10">Flagellar protein FliL</fullName>
    </recommendedName>
</protein>
<proteinExistence type="inferred from homology"/>
<evidence type="ECO:0000256" key="1">
    <source>
        <dbReference type="ARBA" id="ARBA00002254"/>
    </source>
</evidence>
<dbReference type="GO" id="GO:0071978">
    <property type="term" value="P:bacterial-type flagellum-dependent swarming motility"/>
    <property type="evidence" value="ECO:0007669"/>
    <property type="project" value="TreeGrafter"/>
</dbReference>
<dbReference type="PANTHER" id="PTHR35091:SF2">
    <property type="entry name" value="FLAGELLAR PROTEIN FLIL"/>
    <property type="match status" value="1"/>
</dbReference>
<keyword evidence="8 10" id="KW-1133">Transmembrane helix</keyword>
<keyword evidence="6 10" id="KW-0812">Transmembrane</keyword>
<dbReference type="GO" id="GO:0005886">
    <property type="term" value="C:plasma membrane"/>
    <property type="evidence" value="ECO:0007669"/>
    <property type="project" value="UniProtKB-SubCell"/>
</dbReference>
<dbReference type="AlphaFoldDB" id="A0A078MGD5"/>
<evidence type="ECO:0000256" key="8">
    <source>
        <dbReference type="ARBA" id="ARBA00022989"/>
    </source>
</evidence>
<dbReference type="EMBL" id="LN483076">
    <property type="protein sequence ID" value="CEA04472.1"/>
    <property type="molecule type" value="Genomic_DNA"/>
</dbReference>
<dbReference type="PATRIC" id="fig|1461583.4.peg.1902"/>
<keyword evidence="5 10" id="KW-0145">Chemotaxis</keyword>
<feature type="transmembrane region" description="Helical" evidence="10">
    <location>
        <begin position="7"/>
        <end position="31"/>
    </location>
</feature>
<keyword evidence="11" id="KW-0282">Flagellum</keyword>
<dbReference type="PANTHER" id="PTHR35091">
    <property type="entry name" value="FLAGELLAR PROTEIN FLIL"/>
    <property type="match status" value="1"/>
</dbReference>
<evidence type="ECO:0000256" key="5">
    <source>
        <dbReference type="ARBA" id="ARBA00022500"/>
    </source>
</evidence>
<comment type="similarity">
    <text evidence="3 10">Belongs to the FliL family.</text>
</comment>
<reference evidence="11" key="1">
    <citation type="submission" date="2014-07" db="EMBL/GenBank/DDBJ databases">
        <authorList>
            <person name="Urmite Genomes Urmite Genomes"/>
        </authorList>
    </citation>
    <scope>NUCLEOTIDE SEQUENCE</scope>
    <source>
        <strain evidence="11">13S34_air</strain>
    </source>
</reference>
<dbReference type="HOGENOM" id="CLU_099018_8_1_9"/>
<accession>A0A078MGD5</accession>
<evidence type="ECO:0000256" key="9">
    <source>
        <dbReference type="ARBA" id="ARBA00023136"/>
    </source>
</evidence>
<keyword evidence="11" id="KW-0966">Cell projection</keyword>
<evidence type="ECO:0000256" key="7">
    <source>
        <dbReference type="ARBA" id="ARBA00022779"/>
    </source>
</evidence>
<keyword evidence="7 10" id="KW-0283">Flagellar rotation</keyword>
<dbReference type="GO" id="GO:0009425">
    <property type="term" value="C:bacterial-type flagellum basal body"/>
    <property type="evidence" value="ECO:0007669"/>
    <property type="project" value="InterPro"/>
</dbReference>
<organism evidence="11">
    <name type="scientific">Metalysinibacillus saudimassiliensis</name>
    <dbReference type="NCBI Taxonomy" id="1461583"/>
    <lineage>
        <taxon>Bacteria</taxon>
        <taxon>Bacillati</taxon>
        <taxon>Bacillota</taxon>
        <taxon>Bacilli</taxon>
        <taxon>Bacillales</taxon>
        <taxon>Caryophanaceae</taxon>
        <taxon>Metalysinibacillus</taxon>
    </lineage>
</organism>
<comment type="subcellular location">
    <subcellularLocation>
        <location evidence="2">Cell membrane</location>
        <topology evidence="2">Single-pass membrane protein</topology>
    </subcellularLocation>
</comment>
<comment type="function">
    <text evidence="1 10">Controls the rotational direction of flagella during chemotaxis.</text>
</comment>
<name>A0A078MGD5_9BACL</name>
<keyword evidence="11" id="KW-0969">Cilium</keyword>
<evidence type="ECO:0000256" key="2">
    <source>
        <dbReference type="ARBA" id="ARBA00004162"/>
    </source>
</evidence>
<sequence length="148" mass="16555">MMKKNKTMTIVIIALVVVILIGVVITVALMMRGGDDKEKKETRIEPSIEDILLASVDVEEITTNLSDKKFVRLTLKIQTTSEEAAAELTQRDFQTKNILIKELSEMSSKDLEGKEGKLMLENTLKTQLNELMRVGEINEVSITSCIIS</sequence>
<evidence type="ECO:0000256" key="10">
    <source>
        <dbReference type="RuleBase" id="RU364125"/>
    </source>
</evidence>
<evidence type="ECO:0000256" key="6">
    <source>
        <dbReference type="ARBA" id="ARBA00022692"/>
    </source>
</evidence>
<gene>
    <name evidence="11" type="ORF">BN1050_01979</name>
</gene>
<dbReference type="InterPro" id="IPR005503">
    <property type="entry name" value="FliL"/>
</dbReference>
<dbReference type="Pfam" id="PF03748">
    <property type="entry name" value="FliL"/>
    <property type="match status" value="1"/>
</dbReference>
<evidence type="ECO:0000256" key="3">
    <source>
        <dbReference type="ARBA" id="ARBA00008281"/>
    </source>
</evidence>
<evidence type="ECO:0000313" key="11">
    <source>
        <dbReference type="EMBL" id="CEA04472.1"/>
    </source>
</evidence>